<protein>
    <recommendedName>
        <fullName evidence="3">Pyridoxamine 5'-phosphate oxidase</fullName>
    </recommendedName>
</protein>
<keyword evidence="2" id="KW-1185">Reference proteome</keyword>
<organism evidence="1 2">
    <name type="scientific">Amycolatopsis magusensis</name>
    <dbReference type="NCBI Taxonomy" id="882444"/>
    <lineage>
        <taxon>Bacteria</taxon>
        <taxon>Bacillati</taxon>
        <taxon>Actinomycetota</taxon>
        <taxon>Actinomycetes</taxon>
        <taxon>Pseudonocardiales</taxon>
        <taxon>Pseudonocardiaceae</taxon>
        <taxon>Amycolatopsis</taxon>
    </lineage>
</organism>
<comment type="caution">
    <text evidence="1">The sequence shown here is derived from an EMBL/GenBank/DDBJ whole genome shotgun (WGS) entry which is preliminary data.</text>
</comment>
<dbReference type="Proteomes" id="UP000741013">
    <property type="component" value="Unassembled WGS sequence"/>
</dbReference>
<evidence type="ECO:0000313" key="1">
    <source>
        <dbReference type="EMBL" id="MBP2182007.1"/>
    </source>
</evidence>
<dbReference type="RefSeq" id="WP_209665364.1">
    <property type="nucleotide sequence ID" value="NZ_JAGGMS010000001.1"/>
</dbReference>
<sequence length="165" mass="18867">MVVETVVPPVAVLDEFVRVAHRVVWCSMATVDRRGRPRSRVVHPYWERVGDSLIGWVTTRPTPLKRAHLACSPYVSCSYWDPRQEVAVAECDAEYADSPEYRRHVWDLFGSAEPPLGFDLRILGVDDPLDERFTLLRLRPWRLRTAESAWRRGSAIRPMAAGPKG</sequence>
<name>A0ABS4PRF0_9PSEU</name>
<evidence type="ECO:0000313" key="2">
    <source>
        <dbReference type="Proteomes" id="UP000741013"/>
    </source>
</evidence>
<reference evidence="1 2" key="1">
    <citation type="submission" date="2021-03" db="EMBL/GenBank/DDBJ databases">
        <title>Sequencing the genomes of 1000 actinobacteria strains.</title>
        <authorList>
            <person name="Klenk H.-P."/>
        </authorList>
    </citation>
    <scope>NUCLEOTIDE SEQUENCE [LARGE SCALE GENOMIC DNA]</scope>
    <source>
        <strain evidence="1 2">DSM 45510</strain>
    </source>
</reference>
<evidence type="ECO:0008006" key="3">
    <source>
        <dbReference type="Google" id="ProtNLM"/>
    </source>
</evidence>
<dbReference type="InterPro" id="IPR012349">
    <property type="entry name" value="Split_barrel_FMN-bd"/>
</dbReference>
<proteinExistence type="predicted"/>
<gene>
    <name evidence="1" type="ORF">JOM49_003533</name>
</gene>
<accession>A0ABS4PRF0</accession>
<dbReference type="Gene3D" id="2.30.110.10">
    <property type="entry name" value="Electron Transport, Fmn-binding Protein, Chain A"/>
    <property type="match status" value="1"/>
</dbReference>
<dbReference type="EMBL" id="JAGGMS010000001">
    <property type="protein sequence ID" value="MBP2182007.1"/>
    <property type="molecule type" value="Genomic_DNA"/>
</dbReference>
<dbReference type="SUPFAM" id="SSF50475">
    <property type="entry name" value="FMN-binding split barrel"/>
    <property type="match status" value="1"/>
</dbReference>